<organism evidence="1 2">
    <name type="scientific">Amycolatopsis taiwanensis</name>
    <dbReference type="NCBI Taxonomy" id="342230"/>
    <lineage>
        <taxon>Bacteria</taxon>
        <taxon>Bacillati</taxon>
        <taxon>Actinomycetota</taxon>
        <taxon>Actinomycetes</taxon>
        <taxon>Pseudonocardiales</taxon>
        <taxon>Pseudonocardiaceae</taxon>
        <taxon>Amycolatopsis</taxon>
    </lineage>
</organism>
<dbReference type="EMBL" id="BSTI01000014">
    <property type="protein sequence ID" value="GLY69065.1"/>
    <property type="molecule type" value="Genomic_DNA"/>
</dbReference>
<evidence type="ECO:0000313" key="2">
    <source>
        <dbReference type="Proteomes" id="UP001165136"/>
    </source>
</evidence>
<keyword evidence="2" id="KW-1185">Reference proteome</keyword>
<dbReference type="Proteomes" id="UP001165136">
    <property type="component" value="Unassembled WGS sequence"/>
</dbReference>
<sequence length="218" mass="24069">MVGQAFFEVVEMPLYRDRTQFVPSAELRRQARPGRGHPSHLLVTENVLSDRETFVFGRVHLHQIPPSRVPLARHEVLVLQVGVHRVGAAGRAHPAPPVQLHTGLVVQDDDPAVLDRVLRLAVAVLLVEVFPVHNVLQLVPVHTVLQLGRQRALDLRFEPAVRAEVDPLLGPQYTQILRGQHGVAEVLPLRLGLDSVRDGVGLGQQRLILRGGLPGQLI</sequence>
<gene>
    <name evidence="1" type="ORF">Atai01_56840</name>
</gene>
<dbReference type="AlphaFoldDB" id="A0A9W6VHU6"/>
<name>A0A9W6VHU6_9PSEU</name>
<protein>
    <submittedName>
        <fullName evidence="1">Uncharacterized protein</fullName>
    </submittedName>
</protein>
<reference evidence="1" key="1">
    <citation type="submission" date="2023-03" db="EMBL/GenBank/DDBJ databases">
        <title>Amycolatopsis taiwanensis NBRC 103393.</title>
        <authorList>
            <person name="Ichikawa N."/>
            <person name="Sato H."/>
            <person name="Tonouchi N."/>
        </authorList>
    </citation>
    <scope>NUCLEOTIDE SEQUENCE</scope>
    <source>
        <strain evidence="1">NBRC 103393</strain>
    </source>
</reference>
<proteinExistence type="predicted"/>
<accession>A0A9W6VHU6</accession>
<evidence type="ECO:0000313" key="1">
    <source>
        <dbReference type="EMBL" id="GLY69065.1"/>
    </source>
</evidence>
<comment type="caution">
    <text evidence="1">The sequence shown here is derived from an EMBL/GenBank/DDBJ whole genome shotgun (WGS) entry which is preliminary data.</text>
</comment>